<dbReference type="EMBL" id="CP020921">
    <property type="protein sequence ID" value="AWB10724.1"/>
    <property type="molecule type" value="Genomic_DNA"/>
</dbReference>
<organism evidence="4 5">
    <name type="scientific">Thermodesulfobium acidiphilum</name>
    <dbReference type="NCBI Taxonomy" id="1794699"/>
    <lineage>
        <taxon>Bacteria</taxon>
        <taxon>Pseudomonadati</taxon>
        <taxon>Thermodesulfobiota</taxon>
        <taxon>Thermodesulfobiia</taxon>
        <taxon>Thermodesulfobiales</taxon>
        <taxon>Thermodesulfobiaceae</taxon>
        <taxon>Thermodesulfobium</taxon>
    </lineage>
</organism>
<keyword evidence="2" id="KW-0812">Transmembrane</keyword>
<proteinExistence type="predicted"/>
<feature type="signal peptide" evidence="3">
    <location>
        <begin position="1"/>
        <end position="20"/>
    </location>
</feature>
<dbReference type="AlphaFoldDB" id="A0A2R4W1V2"/>
<keyword evidence="3" id="KW-0732">Signal</keyword>
<reference evidence="4 5" key="1">
    <citation type="submission" date="2017-04" db="EMBL/GenBank/DDBJ databases">
        <title>Genomic insights into metabolism of Thermodesulfobium acidiphilum.</title>
        <authorList>
            <person name="Toshchakov S.V."/>
            <person name="Frolov E.N."/>
            <person name="Kublanov I.V."/>
            <person name="Samarov N.I."/>
            <person name="Novikov A."/>
            <person name="Lebedinsky A.V."/>
            <person name="Bonch-Osmolovskaya E.A."/>
            <person name="Chernyh N.A."/>
        </authorList>
    </citation>
    <scope>NUCLEOTIDE SEQUENCE [LARGE SCALE GENOMIC DNA]</scope>
    <source>
        <strain evidence="4 5">3127-1</strain>
    </source>
</reference>
<keyword evidence="2" id="KW-1133">Transmembrane helix</keyword>
<dbReference type="KEGG" id="taci:TDSAC_1384"/>
<feature type="chain" id="PRO_5038488361" evidence="3">
    <location>
        <begin position="21"/>
        <end position="118"/>
    </location>
</feature>
<protein>
    <submittedName>
        <fullName evidence="4">Uncharacterized protein</fullName>
    </submittedName>
</protein>
<name>A0A2R4W1V2_THEAF</name>
<gene>
    <name evidence="4" type="ORF">TDSAC_1384</name>
</gene>
<sequence>MKYLLFSLIFLFVFSGLSHALMWSPDDPNRPKVMPESSAMSSESSSKDQEMTKNNDMNNQESTQRYQNKNVQIANKNMNVTNQNYEETTPVVFYLQMFAILIGVIFSLFLFFKILRSR</sequence>
<feature type="transmembrane region" description="Helical" evidence="2">
    <location>
        <begin position="91"/>
        <end position="112"/>
    </location>
</feature>
<evidence type="ECO:0000256" key="2">
    <source>
        <dbReference type="SAM" id="Phobius"/>
    </source>
</evidence>
<evidence type="ECO:0000313" key="5">
    <source>
        <dbReference type="Proteomes" id="UP000244792"/>
    </source>
</evidence>
<accession>A0A2R4W1V2</accession>
<dbReference type="RefSeq" id="WP_108309507.1">
    <property type="nucleotide sequence ID" value="NZ_CP020921.1"/>
</dbReference>
<feature type="compositionally biased region" description="Polar residues" evidence="1">
    <location>
        <begin position="54"/>
        <end position="67"/>
    </location>
</feature>
<evidence type="ECO:0000313" key="4">
    <source>
        <dbReference type="EMBL" id="AWB10724.1"/>
    </source>
</evidence>
<dbReference type="OrthoDB" id="9948476at2"/>
<keyword evidence="2" id="KW-0472">Membrane</keyword>
<evidence type="ECO:0000256" key="1">
    <source>
        <dbReference type="SAM" id="MobiDB-lite"/>
    </source>
</evidence>
<evidence type="ECO:0000256" key="3">
    <source>
        <dbReference type="SAM" id="SignalP"/>
    </source>
</evidence>
<feature type="region of interest" description="Disordered" evidence="1">
    <location>
        <begin position="28"/>
        <end position="67"/>
    </location>
</feature>
<keyword evidence="5" id="KW-1185">Reference proteome</keyword>
<dbReference type="Proteomes" id="UP000244792">
    <property type="component" value="Chromosome"/>
</dbReference>